<comment type="caution">
    <text evidence="1">The sequence shown here is derived from an EMBL/GenBank/DDBJ whole genome shotgun (WGS) entry which is preliminary data.</text>
</comment>
<organism evidence="1 2">
    <name type="scientific">Oopsacas minuta</name>
    <dbReference type="NCBI Taxonomy" id="111878"/>
    <lineage>
        <taxon>Eukaryota</taxon>
        <taxon>Metazoa</taxon>
        <taxon>Porifera</taxon>
        <taxon>Hexactinellida</taxon>
        <taxon>Hexasterophora</taxon>
        <taxon>Lyssacinosida</taxon>
        <taxon>Leucopsacidae</taxon>
        <taxon>Oopsacas</taxon>
    </lineage>
</organism>
<evidence type="ECO:0000313" key="2">
    <source>
        <dbReference type="Proteomes" id="UP001165289"/>
    </source>
</evidence>
<name>A0AAV7JNA6_9METZ</name>
<protein>
    <submittedName>
        <fullName evidence="1">Uncharacterized protein</fullName>
    </submittedName>
</protein>
<sequence length="139" mass="15979">MLPEYVFVIQYRPGNTNDNADASSRISITEKTDSNLNSCHKESQCELIGLSRFPAMKEIRSKQLNLPVLGKMLYESEMIPYSQRFSTPQWNRSELKRNKQIGSQLQLVDGAVIRNYKTIPFSDLLTVIVAPEIMRRDLL</sequence>
<gene>
    <name evidence="1" type="ORF">LOD99_6421</name>
</gene>
<dbReference type="Proteomes" id="UP001165289">
    <property type="component" value="Unassembled WGS sequence"/>
</dbReference>
<accession>A0AAV7JNA6</accession>
<dbReference type="EMBL" id="JAKMXF010000317">
    <property type="protein sequence ID" value="KAI6649871.1"/>
    <property type="molecule type" value="Genomic_DNA"/>
</dbReference>
<dbReference type="AlphaFoldDB" id="A0AAV7JNA6"/>
<proteinExistence type="predicted"/>
<evidence type="ECO:0000313" key="1">
    <source>
        <dbReference type="EMBL" id="KAI6649871.1"/>
    </source>
</evidence>
<keyword evidence="2" id="KW-1185">Reference proteome</keyword>
<reference evidence="1 2" key="1">
    <citation type="journal article" date="2023" name="BMC Biol.">
        <title>The compact genome of the sponge Oopsacas minuta (Hexactinellida) is lacking key metazoan core genes.</title>
        <authorList>
            <person name="Santini S."/>
            <person name="Schenkelaars Q."/>
            <person name="Jourda C."/>
            <person name="Duchesne M."/>
            <person name="Belahbib H."/>
            <person name="Rocher C."/>
            <person name="Selva M."/>
            <person name="Riesgo A."/>
            <person name="Vervoort M."/>
            <person name="Leys S.P."/>
            <person name="Kodjabachian L."/>
            <person name="Le Bivic A."/>
            <person name="Borchiellini C."/>
            <person name="Claverie J.M."/>
            <person name="Renard E."/>
        </authorList>
    </citation>
    <scope>NUCLEOTIDE SEQUENCE [LARGE SCALE GENOMIC DNA]</scope>
    <source>
        <strain evidence="1">SPO-2</strain>
    </source>
</reference>